<organism evidence="2 3">
    <name type="scientific">Pleurodeles waltl</name>
    <name type="common">Iberian ribbed newt</name>
    <dbReference type="NCBI Taxonomy" id="8319"/>
    <lineage>
        <taxon>Eukaryota</taxon>
        <taxon>Metazoa</taxon>
        <taxon>Chordata</taxon>
        <taxon>Craniata</taxon>
        <taxon>Vertebrata</taxon>
        <taxon>Euteleostomi</taxon>
        <taxon>Amphibia</taxon>
        <taxon>Batrachia</taxon>
        <taxon>Caudata</taxon>
        <taxon>Salamandroidea</taxon>
        <taxon>Salamandridae</taxon>
        <taxon>Pleurodelinae</taxon>
        <taxon>Pleurodeles</taxon>
    </lineage>
</organism>
<dbReference type="Proteomes" id="UP001066276">
    <property type="component" value="Chromosome 3_1"/>
</dbReference>
<evidence type="ECO:0000256" key="1">
    <source>
        <dbReference type="SAM" id="MobiDB-lite"/>
    </source>
</evidence>
<keyword evidence="3" id="KW-1185">Reference proteome</keyword>
<feature type="region of interest" description="Disordered" evidence="1">
    <location>
        <begin position="50"/>
        <end position="101"/>
    </location>
</feature>
<dbReference type="EMBL" id="JANPWB010000005">
    <property type="protein sequence ID" value="KAJ1187186.1"/>
    <property type="molecule type" value="Genomic_DNA"/>
</dbReference>
<gene>
    <name evidence="2" type="ORF">NDU88_003965</name>
</gene>
<proteinExistence type="predicted"/>
<sequence length="122" mass="12167">MPGSRAPLNYAVPSPLLCAPAHGASTIWAQAIDATAHRVPLLRDAISCSSRCPCSSRPRGAAPSARAAHGSSPQRLPARPPGTVSISPGDNGASGNDGAPSPLQCARAGECAKGAQVAYTTA</sequence>
<evidence type="ECO:0000313" key="3">
    <source>
        <dbReference type="Proteomes" id="UP001066276"/>
    </source>
</evidence>
<feature type="compositionally biased region" description="Low complexity" evidence="1">
    <location>
        <begin position="50"/>
        <end position="73"/>
    </location>
</feature>
<accession>A0AAV7UET5</accession>
<protein>
    <submittedName>
        <fullName evidence="2">Uncharacterized protein</fullName>
    </submittedName>
</protein>
<dbReference type="AlphaFoldDB" id="A0AAV7UET5"/>
<name>A0AAV7UET5_PLEWA</name>
<comment type="caution">
    <text evidence="2">The sequence shown here is derived from an EMBL/GenBank/DDBJ whole genome shotgun (WGS) entry which is preliminary data.</text>
</comment>
<reference evidence="2" key="1">
    <citation type="journal article" date="2022" name="bioRxiv">
        <title>Sequencing and chromosome-scale assembly of the giantPleurodeles waltlgenome.</title>
        <authorList>
            <person name="Brown T."/>
            <person name="Elewa A."/>
            <person name="Iarovenko S."/>
            <person name="Subramanian E."/>
            <person name="Araus A.J."/>
            <person name="Petzold A."/>
            <person name="Susuki M."/>
            <person name="Suzuki K.-i.T."/>
            <person name="Hayashi T."/>
            <person name="Toyoda A."/>
            <person name="Oliveira C."/>
            <person name="Osipova E."/>
            <person name="Leigh N.D."/>
            <person name="Simon A."/>
            <person name="Yun M.H."/>
        </authorList>
    </citation>
    <scope>NUCLEOTIDE SEQUENCE</scope>
    <source>
        <strain evidence="2">20211129_DDA</strain>
        <tissue evidence="2">Liver</tissue>
    </source>
</reference>
<evidence type="ECO:0000313" key="2">
    <source>
        <dbReference type="EMBL" id="KAJ1187186.1"/>
    </source>
</evidence>